<keyword evidence="2" id="KW-1185">Reference proteome</keyword>
<dbReference type="InParanoid" id="A0A2S8SV44"/>
<dbReference type="OrthoDB" id="2152at2"/>
<comment type="caution">
    <text evidence="1">The sequence shown here is derived from an EMBL/GenBank/DDBJ whole genome shotgun (WGS) entry which is preliminary data.</text>
</comment>
<dbReference type="EMBL" id="NIGF01000004">
    <property type="protein sequence ID" value="PQV64649.1"/>
    <property type="molecule type" value="Genomic_DNA"/>
</dbReference>
<sequence>MTCVENWENKSEHVLAPQKMKKLFHFLWKSVGSPSYNMKVKTLPLIFLAFSLALVSKAKATTAEHGPSPEILPEASAETIEIARVRLQNIKSGIIEGSRDAGQTWTPIGHVLQPVIKVNRKGYNASKYGPVGTVVATAVNAIHLKAGNNVPENRGVIWSLAPMAETQAGKNSLQSEVSPQSAAFTDIPGGSGLFGGPFTPFVGNPIFLDNDRNNILTPLPDNYIPKLGESWVIEVRRPRRYPREIVFENRFGGLITLQYRGEEPKVIGQVLRPVLGIGRFVGSYFSEVGRLRANHNGVIDISTSPHGVVGSFQIVPANHAMSAETHYIRELTQWMVVGPVSALDPSPEGAAPLFSQFLRPRYDVSDISDPDPIEGLAGRFYFDVKKYGKADFQPMPTFWVQANKPLPTWANTALADVEKIRIVFPFVWDDVPKVAPTATMSVAPVVASSTTSEVDAAETGDK</sequence>
<evidence type="ECO:0000313" key="1">
    <source>
        <dbReference type="EMBL" id="PQV64649.1"/>
    </source>
</evidence>
<name>A0A2S8SV44_9BACT</name>
<accession>A0A2S8SV44</accession>
<dbReference type="RefSeq" id="WP_105483025.1">
    <property type="nucleotide sequence ID" value="NZ_NIGF01000004.1"/>
</dbReference>
<organism evidence="1 2">
    <name type="scientific">Abditibacterium utsteinense</name>
    <dbReference type="NCBI Taxonomy" id="1960156"/>
    <lineage>
        <taxon>Bacteria</taxon>
        <taxon>Pseudomonadati</taxon>
        <taxon>Abditibacteriota</taxon>
        <taxon>Abditibacteriia</taxon>
        <taxon>Abditibacteriales</taxon>
        <taxon>Abditibacteriaceae</taxon>
        <taxon>Abditibacterium</taxon>
    </lineage>
</organism>
<evidence type="ECO:0000313" key="2">
    <source>
        <dbReference type="Proteomes" id="UP000237684"/>
    </source>
</evidence>
<gene>
    <name evidence="1" type="ORF">B1R32_104143</name>
</gene>
<protein>
    <submittedName>
        <fullName evidence="1">Uncharacterized protein</fullName>
    </submittedName>
</protein>
<dbReference type="AlphaFoldDB" id="A0A2S8SV44"/>
<proteinExistence type="predicted"/>
<reference evidence="1 2" key="1">
    <citation type="journal article" date="2018" name="Syst. Appl. Microbiol.">
        <title>Abditibacterium utsteinense sp. nov., the first cultivated member of candidate phylum FBP, isolated from ice-free Antarctic soil samples.</title>
        <authorList>
            <person name="Tahon G."/>
            <person name="Tytgat B."/>
            <person name="Lebbe L."/>
            <person name="Carlier A."/>
            <person name="Willems A."/>
        </authorList>
    </citation>
    <scope>NUCLEOTIDE SEQUENCE [LARGE SCALE GENOMIC DNA]</scope>
    <source>
        <strain evidence="1 2">LMG 29911</strain>
    </source>
</reference>
<dbReference type="Proteomes" id="UP000237684">
    <property type="component" value="Unassembled WGS sequence"/>
</dbReference>